<evidence type="ECO:0000313" key="3">
    <source>
        <dbReference type="Proteomes" id="UP000011131"/>
    </source>
</evidence>
<gene>
    <name evidence="2" type="ordered locus">MYSTI_02393</name>
</gene>
<dbReference type="HOGENOM" id="CLU_2207184_0_0_7"/>
<feature type="compositionally biased region" description="Basic and acidic residues" evidence="1">
    <location>
        <begin position="14"/>
        <end position="51"/>
    </location>
</feature>
<evidence type="ECO:0000256" key="1">
    <source>
        <dbReference type="SAM" id="MobiDB-lite"/>
    </source>
</evidence>
<dbReference type="Proteomes" id="UP000011131">
    <property type="component" value="Chromosome"/>
</dbReference>
<feature type="region of interest" description="Disordered" evidence="1">
    <location>
        <begin position="1"/>
        <end position="51"/>
    </location>
</feature>
<dbReference type="EMBL" id="CP004025">
    <property type="protein sequence ID" value="AGC43709.1"/>
    <property type="molecule type" value="Genomic_DNA"/>
</dbReference>
<proteinExistence type="predicted"/>
<reference evidence="2 3" key="1">
    <citation type="journal article" date="2013" name="Genome Announc.">
        <title>Complete genome sequence of Myxococcus stipitatus strain DSM 14675, a fruiting myxobacterium.</title>
        <authorList>
            <person name="Huntley S."/>
            <person name="Kneip S."/>
            <person name="Treuner-Lange A."/>
            <person name="Sogaard-Andersen L."/>
        </authorList>
    </citation>
    <scope>NUCLEOTIDE SEQUENCE [LARGE SCALE GENOMIC DNA]</scope>
    <source>
        <strain evidence="3">DSM 14675 / JCM 12634 / Mx s8</strain>
    </source>
</reference>
<name>L7UB68_MYXSD</name>
<organism evidence="2 3">
    <name type="scientific">Myxococcus stipitatus (strain DSM 14675 / JCM 12634 / Mx s8)</name>
    <dbReference type="NCBI Taxonomy" id="1278073"/>
    <lineage>
        <taxon>Bacteria</taxon>
        <taxon>Pseudomonadati</taxon>
        <taxon>Myxococcota</taxon>
        <taxon>Myxococcia</taxon>
        <taxon>Myxococcales</taxon>
        <taxon>Cystobacterineae</taxon>
        <taxon>Myxococcaceae</taxon>
        <taxon>Myxococcus</taxon>
    </lineage>
</organism>
<accession>L7UB68</accession>
<dbReference type="KEGG" id="msd:MYSTI_02393"/>
<sequence>MRHRTHAPRGGRSPHWEFETPHPRRRRLGDDEVRDFLLGDKEPSRDLSSDVVVHESGDVSQSATGSGLLAVQLLPCATVFDTCCRGPTSMSGGATHGITPALTWQVS</sequence>
<protein>
    <submittedName>
        <fullName evidence="2">Uncharacterized protein</fullName>
    </submittedName>
</protein>
<evidence type="ECO:0000313" key="2">
    <source>
        <dbReference type="EMBL" id="AGC43709.1"/>
    </source>
</evidence>
<keyword evidence="3" id="KW-1185">Reference proteome</keyword>
<dbReference type="AlphaFoldDB" id="L7UB68"/>